<dbReference type="EMBL" id="CADCUX010000207">
    <property type="protein sequence ID" value="CAA9399595.1"/>
    <property type="molecule type" value="Genomic_DNA"/>
</dbReference>
<dbReference type="AlphaFoldDB" id="A0A6J4P329"/>
<gene>
    <name evidence="1" type="ORF">AVDCRST_MAG51-817</name>
</gene>
<dbReference type="PANTHER" id="PTHR38460">
    <property type="entry name" value="TAUTOMERASE YOLI-RELATED"/>
    <property type="match status" value="1"/>
</dbReference>
<dbReference type="Gene3D" id="3.30.429.10">
    <property type="entry name" value="Macrophage Migration Inhibitory Factor"/>
    <property type="match status" value="1"/>
</dbReference>
<organism evidence="1">
    <name type="scientific">uncultured Ramlibacter sp</name>
    <dbReference type="NCBI Taxonomy" id="260755"/>
    <lineage>
        <taxon>Bacteria</taxon>
        <taxon>Pseudomonadati</taxon>
        <taxon>Pseudomonadota</taxon>
        <taxon>Betaproteobacteria</taxon>
        <taxon>Burkholderiales</taxon>
        <taxon>Comamonadaceae</taxon>
        <taxon>Ramlibacter</taxon>
        <taxon>environmental samples</taxon>
    </lineage>
</organism>
<dbReference type="InterPro" id="IPR037479">
    <property type="entry name" value="Tauto_MSAD"/>
</dbReference>
<dbReference type="PANTHER" id="PTHR38460:SF1">
    <property type="entry name" value="TAUTOMERASE YOLI-RELATED"/>
    <property type="match status" value="1"/>
</dbReference>
<sequence>MPLVRIDLPASTSQTEAAAVSQAVHQSLVEVFNVPADDRFQVVARRAPGELVCSPQFLGIAHSDKVVFIQIACSPGRTVGLKEALYARIADDIGRRTGFKADDVIINLLETARENWSFGAGLAQYAVQDRARPAVGAS</sequence>
<evidence type="ECO:0008006" key="2">
    <source>
        <dbReference type="Google" id="ProtNLM"/>
    </source>
</evidence>
<reference evidence="1" key="1">
    <citation type="submission" date="2020-02" db="EMBL/GenBank/DDBJ databases">
        <authorList>
            <person name="Meier V. D."/>
        </authorList>
    </citation>
    <scope>NUCLEOTIDE SEQUENCE</scope>
    <source>
        <strain evidence="1">AVDCRST_MAG51</strain>
    </source>
</reference>
<dbReference type="SUPFAM" id="SSF55331">
    <property type="entry name" value="Tautomerase/MIF"/>
    <property type="match status" value="1"/>
</dbReference>
<dbReference type="Pfam" id="PF14552">
    <property type="entry name" value="Tautomerase_2"/>
    <property type="match status" value="1"/>
</dbReference>
<protein>
    <recommendedName>
        <fullName evidence="2">4-oxalocrotonate tautomerase</fullName>
    </recommendedName>
</protein>
<dbReference type="InterPro" id="IPR014347">
    <property type="entry name" value="Tautomerase/MIF_sf"/>
</dbReference>
<evidence type="ECO:0000313" key="1">
    <source>
        <dbReference type="EMBL" id="CAA9399595.1"/>
    </source>
</evidence>
<accession>A0A6J4P329</accession>
<proteinExistence type="predicted"/>
<name>A0A6J4P329_9BURK</name>